<dbReference type="Gene3D" id="1.25.10.10">
    <property type="entry name" value="Leucine-rich Repeat Variant"/>
    <property type="match status" value="1"/>
</dbReference>
<reference evidence="3 4" key="1">
    <citation type="journal article" date="2013" name="Curr. Biol.">
        <title>The Genome of the Foraminiferan Reticulomyxa filosa.</title>
        <authorList>
            <person name="Glockner G."/>
            <person name="Hulsmann N."/>
            <person name="Schleicher M."/>
            <person name="Noegel A.A."/>
            <person name="Eichinger L."/>
            <person name="Gallinger C."/>
            <person name="Pawlowski J."/>
            <person name="Sierra R."/>
            <person name="Euteneuer U."/>
            <person name="Pillet L."/>
            <person name="Moustafa A."/>
            <person name="Platzer M."/>
            <person name="Groth M."/>
            <person name="Szafranski K."/>
            <person name="Schliwa M."/>
        </authorList>
    </citation>
    <scope>NUCLEOTIDE SEQUENCE [LARGE SCALE GENOMIC DNA]</scope>
</reference>
<feature type="transmembrane region" description="Helical" evidence="2">
    <location>
        <begin position="527"/>
        <end position="545"/>
    </location>
</feature>
<feature type="transmembrane region" description="Helical" evidence="2">
    <location>
        <begin position="613"/>
        <end position="630"/>
    </location>
</feature>
<dbReference type="GO" id="GO:0019888">
    <property type="term" value="F:protein phosphatase regulator activity"/>
    <property type="evidence" value="ECO:0007669"/>
    <property type="project" value="InterPro"/>
</dbReference>
<dbReference type="PANTHER" id="PTHR10257:SF3">
    <property type="entry name" value="SERINE_THREONINE-PROTEIN PHOSPHATASE 2A 56 KDA REGULATORY SUBUNIT GAMMA ISOFORM"/>
    <property type="match status" value="1"/>
</dbReference>
<evidence type="ECO:0000256" key="2">
    <source>
        <dbReference type="SAM" id="Phobius"/>
    </source>
</evidence>
<keyword evidence="2" id="KW-0472">Membrane</keyword>
<dbReference type="PANTHER" id="PTHR10257">
    <property type="entry name" value="SERINE/THREONINE PROTEIN PHOSPHATASE 2A PP2A REGULATORY SUBUNIT B"/>
    <property type="match status" value="1"/>
</dbReference>
<dbReference type="InterPro" id="IPR002554">
    <property type="entry name" value="PP2A_B56"/>
</dbReference>
<keyword evidence="2" id="KW-0812">Transmembrane</keyword>
<dbReference type="GO" id="GO:0000159">
    <property type="term" value="C:protein phosphatase type 2A complex"/>
    <property type="evidence" value="ECO:0007669"/>
    <property type="project" value="InterPro"/>
</dbReference>
<sequence length="645" mass="75919">MIEKKELLLIDLSEYVARQEWYKEDLFEECLKTISLNLFRTLPYQYRPPSLMFFHDEFFEKETSYEDPSWRHLKLIYDLTWRVISTANVTPQIMEKYMPGSFLQKLVELFASDDTRERSYLMMILHKIYARCLKLRAHIVDLMSTYLYRIIHSLDPEHFNGVIEMLQITCSIIPGLTVPVKDSWQKFLKNILVPLHKCRGLKKFWEQLTQCCVNFVAKDGLAGVVLLSGLLRYWPRQSPQKEEIFIMEAVNIINVLLNHQDGFEFKSYRDILVATARQLIDCMLSTRQPVAERAIAAWKEPSMQQLVDYDRKVFLPPLLDAFFQNQHATNQQLRQASQAAEKIYQNKDIVYWNKMQQYLTRKQAREKEAEQASSLALAYGTLPPFPFRGGQRCTIVHADTPDAKTIDSIRINVHGIVELDSCDSRGCAHHKPPSPGDDYSADHDAHTPTSTSMHTHRLDIDPISPVHARRFDSFIMFTLETINEVDYSPLVSNITKYEKDVAQHKHRYLTKSEQQVSNKYTYYYYHHYFYLLFLLYTNNIAYNVLYTRRRTNWALVRKLAEEKANNKNNSNTNNYTKEKEILNLLSKFDAFVLFYFITIVIIIFIIINLRTLLLLFFVCFLYLMCFVLRAKPKITTQNENKLNKH</sequence>
<dbReference type="AlphaFoldDB" id="X6P3A8"/>
<gene>
    <name evidence="3" type="ORF">RFI_04420</name>
</gene>
<keyword evidence="4" id="KW-1185">Reference proteome</keyword>
<dbReference type="InterPro" id="IPR011989">
    <property type="entry name" value="ARM-like"/>
</dbReference>
<keyword evidence="2" id="KW-1133">Transmembrane helix</keyword>
<evidence type="ECO:0000256" key="1">
    <source>
        <dbReference type="SAM" id="MobiDB-lite"/>
    </source>
</evidence>
<proteinExistence type="predicted"/>
<organism evidence="3 4">
    <name type="scientific">Reticulomyxa filosa</name>
    <dbReference type="NCBI Taxonomy" id="46433"/>
    <lineage>
        <taxon>Eukaryota</taxon>
        <taxon>Sar</taxon>
        <taxon>Rhizaria</taxon>
        <taxon>Retaria</taxon>
        <taxon>Foraminifera</taxon>
        <taxon>Monothalamids</taxon>
        <taxon>Reticulomyxidae</taxon>
        <taxon>Reticulomyxa</taxon>
    </lineage>
</organism>
<comment type="caution">
    <text evidence="3">The sequence shown here is derived from an EMBL/GenBank/DDBJ whole genome shotgun (WGS) entry which is preliminary data.</text>
</comment>
<dbReference type="GO" id="GO:0007165">
    <property type="term" value="P:signal transduction"/>
    <property type="evidence" value="ECO:0007669"/>
    <property type="project" value="InterPro"/>
</dbReference>
<feature type="transmembrane region" description="Helical" evidence="2">
    <location>
        <begin position="588"/>
        <end position="607"/>
    </location>
</feature>
<dbReference type="OrthoDB" id="10264446at2759"/>
<name>X6P3A8_RETFI</name>
<dbReference type="Pfam" id="PF01603">
    <property type="entry name" value="B56"/>
    <property type="match status" value="1"/>
</dbReference>
<dbReference type="Proteomes" id="UP000023152">
    <property type="component" value="Unassembled WGS sequence"/>
</dbReference>
<evidence type="ECO:0000313" key="3">
    <source>
        <dbReference type="EMBL" id="ETO32701.1"/>
    </source>
</evidence>
<accession>X6P3A8</accession>
<dbReference type="SUPFAM" id="SSF48371">
    <property type="entry name" value="ARM repeat"/>
    <property type="match status" value="1"/>
</dbReference>
<dbReference type="InterPro" id="IPR016024">
    <property type="entry name" value="ARM-type_fold"/>
</dbReference>
<feature type="region of interest" description="Disordered" evidence="1">
    <location>
        <begin position="425"/>
        <end position="456"/>
    </location>
</feature>
<dbReference type="EMBL" id="ASPP01003995">
    <property type="protein sequence ID" value="ETO32701.1"/>
    <property type="molecule type" value="Genomic_DNA"/>
</dbReference>
<protein>
    <submittedName>
        <fullName evidence="3">Protein phosphatase 2a, regulatory subunit</fullName>
    </submittedName>
</protein>
<evidence type="ECO:0000313" key="4">
    <source>
        <dbReference type="Proteomes" id="UP000023152"/>
    </source>
</evidence>